<dbReference type="Pfam" id="PF00191">
    <property type="entry name" value="Annexin"/>
    <property type="match status" value="2"/>
</dbReference>
<accession>A0A087UAX6</accession>
<feature type="non-terminal residue" evidence="4">
    <location>
        <position position="164"/>
    </location>
</feature>
<dbReference type="GO" id="GO:0001786">
    <property type="term" value="F:phosphatidylserine binding"/>
    <property type="evidence" value="ECO:0007669"/>
    <property type="project" value="TreeGrafter"/>
</dbReference>
<sequence>METYKTMFNEDLKNKLLIKLTGNFKRTVELLLMPLAEYYAKLLRKAMYGPGKDEDLLLEILCTITNIQIRQIKEIYQCNYGKTLEDSIQNDCVTPFKHMLLLICKAERNEGIVSLDKVRNDAEALFEAGEAQWGTDEAAFNTLFAYESYEHLRFVFQEYEDITG</sequence>
<evidence type="ECO:0000313" key="4">
    <source>
        <dbReference type="EMBL" id="KFM74515.1"/>
    </source>
</evidence>
<dbReference type="OrthoDB" id="37886at2759"/>
<dbReference type="GO" id="GO:0012506">
    <property type="term" value="C:vesicle membrane"/>
    <property type="evidence" value="ECO:0007669"/>
    <property type="project" value="TreeGrafter"/>
</dbReference>
<dbReference type="PANTHER" id="PTHR10502">
    <property type="entry name" value="ANNEXIN"/>
    <property type="match status" value="1"/>
</dbReference>
<name>A0A087UAX6_STEMI</name>
<dbReference type="SMART" id="SM00335">
    <property type="entry name" value="ANX"/>
    <property type="match status" value="1"/>
</dbReference>
<dbReference type="InterPro" id="IPR018502">
    <property type="entry name" value="Annexin_repeat"/>
</dbReference>
<dbReference type="OMA" id="NATLECF"/>
<dbReference type="Gene3D" id="1.10.220.10">
    <property type="entry name" value="Annexin"/>
    <property type="match status" value="2"/>
</dbReference>
<reference evidence="4 5" key="1">
    <citation type="submission" date="2013-11" db="EMBL/GenBank/DDBJ databases">
        <title>Genome sequencing of Stegodyphus mimosarum.</title>
        <authorList>
            <person name="Bechsgaard J."/>
        </authorList>
    </citation>
    <scope>NUCLEOTIDE SEQUENCE [LARGE SCALE GENOMIC DNA]</scope>
</reference>
<dbReference type="GO" id="GO:0005509">
    <property type="term" value="F:calcium ion binding"/>
    <property type="evidence" value="ECO:0007669"/>
    <property type="project" value="InterPro"/>
</dbReference>
<dbReference type="GO" id="GO:0005634">
    <property type="term" value="C:nucleus"/>
    <property type="evidence" value="ECO:0007669"/>
    <property type="project" value="TreeGrafter"/>
</dbReference>
<proteinExistence type="inferred from homology"/>
<dbReference type="GO" id="GO:0032509">
    <property type="term" value="P:endosome transport via multivesicular body sorting pathway"/>
    <property type="evidence" value="ECO:0007669"/>
    <property type="project" value="TreeGrafter"/>
</dbReference>
<organism evidence="4 5">
    <name type="scientific">Stegodyphus mimosarum</name>
    <name type="common">African social velvet spider</name>
    <dbReference type="NCBI Taxonomy" id="407821"/>
    <lineage>
        <taxon>Eukaryota</taxon>
        <taxon>Metazoa</taxon>
        <taxon>Ecdysozoa</taxon>
        <taxon>Arthropoda</taxon>
        <taxon>Chelicerata</taxon>
        <taxon>Arachnida</taxon>
        <taxon>Araneae</taxon>
        <taxon>Araneomorphae</taxon>
        <taxon>Entelegynae</taxon>
        <taxon>Eresoidea</taxon>
        <taxon>Eresidae</taxon>
        <taxon>Stegodyphus</taxon>
    </lineage>
</organism>
<evidence type="ECO:0000256" key="2">
    <source>
        <dbReference type="ARBA" id="ARBA00022737"/>
    </source>
</evidence>
<evidence type="ECO:0000256" key="1">
    <source>
        <dbReference type="ARBA" id="ARBA00007831"/>
    </source>
</evidence>
<comment type="similarity">
    <text evidence="1">Belongs to the annexin family.</text>
</comment>
<dbReference type="GO" id="GO:0005737">
    <property type="term" value="C:cytoplasm"/>
    <property type="evidence" value="ECO:0007669"/>
    <property type="project" value="TreeGrafter"/>
</dbReference>
<dbReference type="FunFam" id="1.10.220.10:FF:000005">
    <property type="entry name" value="Annexin"/>
    <property type="match status" value="1"/>
</dbReference>
<dbReference type="SUPFAM" id="SSF47874">
    <property type="entry name" value="Annexin"/>
    <property type="match status" value="1"/>
</dbReference>
<protein>
    <submittedName>
        <fullName evidence="4">Annexin A13</fullName>
    </submittedName>
</protein>
<dbReference type="PROSITE" id="PS51897">
    <property type="entry name" value="ANNEXIN_2"/>
    <property type="match status" value="2"/>
</dbReference>
<keyword evidence="5" id="KW-1185">Reference proteome</keyword>
<dbReference type="InterPro" id="IPR001464">
    <property type="entry name" value="Annexin"/>
</dbReference>
<dbReference type="AlphaFoldDB" id="A0A087UAX6"/>
<evidence type="ECO:0000256" key="3">
    <source>
        <dbReference type="ARBA" id="ARBA00023216"/>
    </source>
</evidence>
<dbReference type="GO" id="GO:0005544">
    <property type="term" value="F:calcium-dependent phospholipid binding"/>
    <property type="evidence" value="ECO:0007669"/>
    <property type="project" value="InterPro"/>
</dbReference>
<dbReference type="EMBL" id="KK119052">
    <property type="protein sequence ID" value="KFM74515.1"/>
    <property type="molecule type" value="Genomic_DNA"/>
</dbReference>
<dbReference type="STRING" id="407821.A0A087UAX6"/>
<dbReference type="Proteomes" id="UP000054359">
    <property type="component" value="Unassembled WGS sequence"/>
</dbReference>
<dbReference type="PRINTS" id="PR00196">
    <property type="entry name" value="ANNEXIN"/>
</dbReference>
<dbReference type="GO" id="GO:0005886">
    <property type="term" value="C:plasma membrane"/>
    <property type="evidence" value="ECO:0007669"/>
    <property type="project" value="TreeGrafter"/>
</dbReference>
<keyword evidence="2" id="KW-0677">Repeat</keyword>
<dbReference type="InterPro" id="IPR037104">
    <property type="entry name" value="Annexin_sf"/>
</dbReference>
<gene>
    <name evidence="4" type="ORF">X975_12041</name>
</gene>
<keyword evidence="3" id="KW-0041">Annexin</keyword>
<dbReference type="PANTHER" id="PTHR10502:SF233">
    <property type="entry name" value="ANNEXIN B9"/>
    <property type="match status" value="1"/>
</dbReference>
<evidence type="ECO:0000313" key="5">
    <source>
        <dbReference type="Proteomes" id="UP000054359"/>
    </source>
</evidence>